<evidence type="ECO:0000313" key="4">
    <source>
        <dbReference type="Proteomes" id="UP000800096"/>
    </source>
</evidence>
<organism evidence="3 4">
    <name type="scientific">Ampelomyces quisqualis</name>
    <name type="common">Powdery mildew agent</name>
    <dbReference type="NCBI Taxonomy" id="50730"/>
    <lineage>
        <taxon>Eukaryota</taxon>
        <taxon>Fungi</taxon>
        <taxon>Dikarya</taxon>
        <taxon>Ascomycota</taxon>
        <taxon>Pezizomycotina</taxon>
        <taxon>Dothideomycetes</taxon>
        <taxon>Pleosporomycetidae</taxon>
        <taxon>Pleosporales</taxon>
        <taxon>Pleosporineae</taxon>
        <taxon>Phaeosphaeriaceae</taxon>
        <taxon>Ampelomyces</taxon>
    </lineage>
</organism>
<evidence type="ECO:0000256" key="1">
    <source>
        <dbReference type="SAM" id="MobiDB-lite"/>
    </source>
</evidence>
<accession>A0A6A5QUF3</accession>
<proteinExistence type="predicted"/>
<evidence type="ECO:0000313" key="3">
    <source>
        <dbReference type="EMBL" id="KAF1918430.1"/>
    </source>
</evidence>
<dbReference type="PANTHER" id="PTHR38790">
    <property type="entry name" value="2EXR DOMAIN-CONTAINING PROTEIN-RELATED"/>
    <property type="match status" value="1"/>
</dbReference>
<sequence length="306" mass="34900">MHVPWTPSDLPPHEPSKATANNKPRTHSIFSSSASRKHSDASSFHRRKSTFSITSALDAEYDARTNAQEQSNFFAKLPFELRTMVYEYVMGQEVVHLTLGSKKRFGHFICEDADEDFAGTLRECRCKVLVGGKQGQRLDQGGVNLLRTCRRLYSEVIPGLYRPHSFSLLHSTHLLYLPARLPQPRIDSIRTLHLRWPIRGMPYLRRDSSSKRIAYPEDTKNWERGWSVLAGMVGLRQLHVVVIDPSPGGIWESRWLAQEEKLLGPVRQVTRPERFELVLPFDTCWTGWDMGSSNVVLRTPGHGVVV</sequence>
<dbReference type="InterPro" id="IPR056632">
    <property type="entry name" value="DUF7730"/>
</dbReference>
<dbReference type="EMBL" id="ML979134">
    <property type="protein sequence ID" value="KAF1918430.1"/>
    <property type="molecule type" value="Genomic_DNA"/>
</dbReference>
<reference evidence="3" key="1">
    <citation type="journal article" date="2020" name="Stud. Mycol.">
        <title>101 Dothideomycetes genomes: a test case for predicting lifestyles and emergence of pathogens.</title>
        <authorList>
            <person name="Haridas S."/>
            <person name="Albert R."/>
            <person name="Binder M."/>
            <person name="Bloem J."/>
            <person name="Labutti K."/>
            <person name="Salamov A."/>
            <person name="Andreopoulos B."/>
            <person name="Baker S."/>
            <person name="Barry K."/>
            <person name="Bills G."/>
            <person name="Bluhm B."/>
            <person name="Cannon C."/>
            <person name="Castanera R."/>
            <person name="Culley D."/>
            <person name="Daum C."/>
            <person name="Ezra D."/>
            <person name="Gonzalez J."/>
            <person name="Henrissat B."/>
            <person name="Kuo A."/>
            <person name="Liang C."/>
            <person name="Lipzen A."/>
            <person name="Lutzoni F."/>
            <person name="Magnuson J."/>
            <person name="Mondo S."/>
            <person name="Nolan M."/>
            <person name="Ohm R."/>
            <person name="Pangilinan J."/>
            <person name="Park H.-J."/>
            <person name="Ramirez L."/>
            <person name="Alfaro M."/>
            <person name="Sun H."/>
            <person name="Tritt A."/>
            <person name="Yoshinaga Y."/>
            <person name="Zwiers L.-H."/>
            <person name="Turgeon B."/>
            <person name="Goodwin S."/>
            <person name="Spatafora J."/>
            <person name="Crous P."/>
            <person name="Grigoriev I."/>
        </authorList>
    </citation>
    <scope>NUCLEOTIDE SEQUENCE</scope>
    <source>
        <strain evidence="3">HMLAC05119</strain>
    </source>
</reference>
<dbReference type="AlphaFoldDB" id="A0A6A5QUF3"/>
<dbReference type="Pfam" id="PF24864">
    <property type="entry name" value="DUF7730"/>
    <property type="match status" value="1"/>
</dbReference>
<dbReference type="OrthoDB" id="4757095at2759"/>
<name>A0A6A5QUF3_AMPQU</name>
<feature type="domain" description="DUF7730" evidence="2">
    <location>
        <begin position="67"/>
        <end position="300"/>
    </location>
</feature>
<evidence type="ECO:0000259" key="2">
    <source>
        <dbReference type="Pfam" id="PF24864"/>
    </source>
</evidence>
<keyword evidence="4" id="KW-1185">Reference proteome</keyword>
<gene>
    <name evidence="3" type="ORF">BDU57DRAFT_556010</name>
</gene>
<protein>
    <recommendedName>
        <fullName evidence="2">DUF7730 domain-containing protein</fullName>
    </recommendedName>
</protein>
<feature type="region of interest" description="Disordered" evidence="1">
    <location>
        <begin position="1"/>
        <end position="43"/>
    </location>
</feature>
<dbReference type="PANTHER" id="PTHR38790:SF9">
    <property type="entry name" value="F-BOX DOMAIN-CONTAINING PROTEIN"/>
    <property type="match status" value="1"/>
</dbReference>
<dbReference type="Proteomes" id="UP000800096">
    <property type="component" value="Unassembled WGS sequence"/>
</dbReference>